<sequence>MDLNGSLAGNEEIEDMALRLEPPNLDIEDKNLLQLTNDWSEIAKDVIKIVRTLKLEGSYYRRQTLKKSFKTLRRKSDVNKFRRGWIGTERP</sequence>
<reference evidence="1 2" key="1">
    <citation type="submission" date="2024-09" db="EMBL/GenBank/DDBJ databases">
        <title>Rethinking Asexuality: The Enigmatic Case of Functional Sexual Genes in Lepraria (Stereocaulaceae).</title>
        <authorList>
            <person name="Doellman M."/>
            <person name="Sun Y."/>
            <person name="Barcenas-Pena A."/>
            <person name="Lumbsch H.T."/>
            <person name="Grewe F."/>
        </authorList>
    </citation>
    <scope>NUCLEOTIDE SEQUENCE [LARGE SCALE GENOMIC DNA]</scope>
    <source>
        <strain evidence="1 2">Mercado 3170</strain>
    </source>
</reference>
<evidence type="ECO:0000313" key="2">
    <source>
        <dbReference type="Proteomes" id="UP001590950"/>
    </source>
</evidence>
<gene>
    <name evidence="1" type="ORF">N7G274_005481</name>
</gene>
<dbReference type="EMBL" id="JBEFKJ010000016">
    <property type="protein sequence ID" value="KAL2041697.1"/>
    <property type="molecule type" value="Genomic_DNA"/>
</dbReference>
<comment type="caution">
    <text evidence="1">The sequence shown here is derived from an EMBL/GenBank/DDBJ whole genome shotgun (WGS) entry which is preliminary data.</text>
</comment>
<proteinExistence type="predicted"/>
<keyword evidence="2" id="KW-1185">Reference proteome</keyword>
<accession>A0ABR4A6Z8</accession>
<protein>
    <submittedName>
        <fullName evidence="1">Uncharacterized protein</fullName>
    </submittedName>
</protein>
<dbReference type="Proteomes" id="UP001590950">
    <property type="component" value="Unassembled WGS sequence"/>
</dbReference>
<evidence type="ECO:0000313" key="1">
    <source>
        <dbReference type="EMBL" id="KAL2041697.1"/>
    </source>
</evidence>
<name>A0ABR4A6Z8_9LECA</name>
<organism evidence="1 2">
    <name type="scientific">Stereocaulon virgatum</name>
    <dbReference type="NCBI Taxonomy" id="373712"/>
    <lineage>
        <taxon>Eukaryota</taxon>
        <taxon>Fungi</taxon>
        <taxon>Dikarya</taxon>
        <taxon>Ascomycota</taxon>
        <taxon>Pezizomycotina</taxon>
        <taxon>Lecanoromycetes</taxon>
        <taxon>OSLEUM clade</taxon>
        <taxon>Lecanoromycetidae</taxon>
        <taxon>Lecanorales</taxon>
        <taxon>Lecanorineae</taxon>
        <taxon>Stereocaulaceae</taxon>
        <taxon>Stereocaulon</taxon>
    </lineage>
</organism>